<keyword evidence="3" id="KW-1185">Reference proteome</keyword>
<reference evidence="3" key="1">
    <citation type="journal article" date="2019" name="Int. J. Syst. Evol. Microbiol.">
        <title>The Global Catalogue of Microorganisms (GCM) 10K type strain sequencing project: providing services to taxonomists for standard genome sequencing and annotation.</title>
        <authorList>
            <consortium name="The Broad Institute Genomics Platform"/>
            <consortium name="The Broad Institute Genome Sequencing Center for Infectious Disease"/>
            <person name="Wu L."/>
            <person name="Ma J."/>
        </authorList>
    </citation>
    <scope>NUCLEOTIDE SEQUENCE [LARGE SCALE GENOMIC DNA]</scope>
    <source>
        <strain evidence="3">JCM 14545</strain>
    </source>
</reference>
<keyword evidence="1" id="KW-0812">Transmembrane</keyword>
<proteinExistence type="predicted"/>
<name>A0ABP5DGJ0_9PSEU</name>
<comment type="caution">
    <text evidence="2">The sequence shown here is derived from an EMBL/GenBank/DDBJ whole genome shotgun (WGS) entry which is preliminary data.</text>
</comment>
<feature type="transmembrane region" description="Helical" evidence="1">
    <location>
        <begin position="6"/>
        <end position="39"/>
    </location>
</feature>
<evidence type="ECO:0000256" key="1">
    <source>
        <dbReference type="SAM" id="Phobius"/>
    </source>
</evidence>
<dbReference type="Proteomes" id="UP001501116">
    <property type="component" value="Unassembled WGS sequence"/>
</dbReference>
<evidence type="ECO:0000313" key="2">
    <source>
        <dbReference type="EMBL" id="GAA1979914.1"/>
    </source>
</evidence>
<gene>
    <name evidence="2" type="ORF">GCM10009754_65460</name>
</gene>
<evidence type="ECO:0000313" key="3">
    <source>
        <dbReference type="Proteomes" id="UP001501116"/>
    </source>
</evidence>
<keyword evidence="1" id="KW-1133">Transmembrane helix</keyword>
<organism evidence="2 3">
    <name type="scientific">Amycolatopsis minnesotensis</name>
    <dbReference type="NCBI Taxonomy" id="337894"/>
    <lineage>
        <taxon>Bacteria</taxon>
        <taxon>Bacillati</taxon>
        <taxon>Actinomycetota</taxon>
        <taxon>Actinomycetes</taxon>
        <taxon>Pseudonocardiales</taxon>
        <taxon>Pseudonocardiaceae</taxon>
        <taxon>Amycolatopsis</taxon>
    </lineage>
</organism>
<accession>A0ABP5DGJ0</accession>
<dbReference type="RefSeq" id="WP_344427835.1">
    <property type="nucleotide sequence ID" value="NZ_BAAANN010000032.1"/>
</dbReference>
<protein>
    <recommendedName>
        <fullName evidence="4">Small integral membrane protein</fullName>
    </recommendedName>
</protein>
<sequence length="60" mass="6003">MNGTLYGLIVGLALGFAAAFGGFPAFVIVLVLGALGLLAGRWLDGKLDLSALVGAGRDRG</sequence>
<dbReference type="EMBL" id="BAAANN010000032">
    <property type="protein sequence ID" value="GAA1979914.1"/>
    <property type="molecule type" value="Genomic_DNA"/>
</dbReference>
<keyword evidence="1" id="KW-0472">Membrane</keyword>
<evidence type="ECO:0008006" key="4">
    <source>
        <dbReference type="Google" id="ProtNLM"/>
    </source>
</evidence>